<dbReference type="Pfam" id="PF13970">
    <property type="entry name" value="DUF4221"/>
    <property type="match status" value="1"/>
</dbReference>
<gene>
    <name evidence="1" type="ORF">TFUB20_00302</name>
</gene>
<sequence>MKQFCLILAGVLMVLSCSHEKKVTEKKKSPEAIIGMEKDTLSIDLDDTSLPHYHTLAAFSLNTNDYLIGYNDQTHALDVFDFTNGVVRDIKLYREGRQAVAGEINELYATSLDSIWILADKTVYLFDTAGIIHEKHELTVDEGEYIINTSNYSNASIRLYFNAHSQSMYYVTLKMGDEPIFYINEADLRQGKHKKIVLPYTGAEQGVGHLYGWMQHPNVTYHFPLVIYNFPFNSNVYTIDLHSGIVKTYGADSRYTRNTASETHSATMEDWYRHLIENVHFYEVNYDLYRKRYYRLHVNGIDFTAGMAIDKQLFKKQLFLTVFDQDLNVIDEFPLSNDTYNLNGGWGVFEKGFFIIKDHPNAEFPDDDKMRYDVFRFG</sequence>
<reference evidence="1 2" key="1">
    <citation type="submission" date="2016-09" db="EMBL/GenBank/DDBJ databases">
        <authorList>
            <person name="Capua I."/>
            <person name="De Benedictis P."/>
            <person name="Joannis T."/>
            <person name="Lombin L.H."/>
            <person name="Cattoli G."/>
        </authorList>
    </citation>
    <scope>NUCLEOTIDE SEQUENCE [LARGE SCALE GENOMIC DNA]</scope>
    <source>
        <strain evidence="1 2">UB20</strain>
    </source>
</reference>
<name>A0A1D3UDU7_TANFO</name>
<dbReference type="OrthoDB" id="1024787at2"/>
<proteinExistence type="predicted"/>
<dbReference type="EMBL" id="FMMM01000016">
    <property type="protein sequence ID" value="SCQ18290.1"/>
    <property type="molecule type" value="Genomic_DNA"/>
</dbReference>
<dbReference type="RefSeq" id="WP_081328163.1">
    <property type="nucleotide sequence ID" value="NZ_FMMM01000016.1"/>
</dbReference>
<evidence type="ECO:0008006" key="3">
    <source>
        <dbReference type="Google" id="ProtNLM"/>
    </source>
</evidence>
<dbReference type="PROSITE" id="PS51257">
    <property type="entry name" value="PROKAR_LIPOPROTEIN"/>
    <property type="match status" value="1"/>
</dbReference>
<accession>A0A1D3UDU7</accession>
<evidence type="ECO:0000313" key="1">
    <source>
        <dbReference type="EMBL" id="SCQ18290.1"/>
    </source>
</evidence>
<dbReference type="InterPro" id="IPR025316">
    <property type="entry name" value="DUF4221"/>
</dbReference>
<evidence type="ECO:0000313" key="2">
    <source>
        <dbReference type="Proteomes" id="UP000182057"/>
    </source>
</evidence>
<protein>
    <recommendedName>
        <fullName evidence="3">DUF4221 domain-containing protein</fullName>
    </recommendedName>
</protein>
<dbReference type="Proteomes" id="UP000182057">
    <property type="component" value="Unassembled WGS sequence"/>
</dbReference>
<dbReference type="AlphaFoldDB" id="A0A1D3UDU7"/>
<organism evidence="1 2">
    <name type="scientific">Tannerella forsythia</name>
    <name type="common">Bacteroides forsythus</name>
    <dbReference type="NCBI Taxonomy" id="28112"/>
    <lineage>
        <taxon>Bacteria</taxon>
        <taxon>Pseudomonadati</taxon>
        <taxon>Bacteroidota</taxon>
        <taxon>Bacteroidia</taxon>
        <taxon>Bacteroidales</taxon>
        <taxon>Tannerellaceae</taxon>
        <taxon>Tannerella</taxon>
    </lineage>
</organism>